<evidence type="ECO:0000313" key="7">
    <source>
        <dbReference type="EMBL" id="WBG92897.1"/>
    </source>
</evidence>
<dbReference type="Pfam" id="PF06629">
    <property type="entry name" value="MipA"/>
    <property type="match status" value="1"/>
</dbReference>
<reference evidence="7 8" key="1">
    <citation type="journal article" date="2022" name="J Glob Antimicrob Resist">
        <title>First complete genome of a multidrug resistant strain of the novel human pathogen Kalamiella piersonii (GABEKP28) identified in human saliva.</title>
        <authorList>
            <person name="McDonagh F."/>
            <person name="Singh N.K."/>
            <person name="Venkateswaran K."/>
            <person name="Lonappan A.M."/>
            <person name="Hallahan B."/>
            <person name="Tuohy A."/>
            <person name="Burke L."/>
            <person name="Kovarova A."/>
            <person name="Miliotis G."/>
        </authorList>
    </citation>
    <scope>NUCLEOTIDE SEQUENCE [LARGE SCALE GENOMIC DNA]</scope>
    <source>
        <strain evidence="7 8">GABEKP28</strain>
    </source>
</reference>
<sequence>MQHPLLASRAAITAIVCAFSLVSTSTLSAEWGIGAGVVSSQKPYKKMSRDTTPLPLLYFDNQYLHFFGTEAEIKLPGVTFSETQHLSFGLTGRYDGSGYDDNDADILDGMEKRKSGFWGGVKAQWKNPWMTLSADWTHDLSGNSHGQRVKLGAERSWQWGDFSLTPRAATIWQDKKYVDYYFGVHEEEARDGRPAYRGKSSFGAELGLLSIYRFNTHNSVMLDLETTRLSSAVKESPLVDRSSENRIFLGYMFRF</sequence>
<dbReference type="EMBL" id="CP104759">
    <property type="protein sequence ID" value="WBG92897.1"/>
    <property type="molecule type" value="Genomic_DNA"/>
</dbReference>
<accession>A0AAJ5QMY7</accession>
<evidence type="ECO:0000256" key="5">
    <source>
        <dbReference type="ARBA" id="ARBA00023237"/>
    </source>
</evidence>
<dbReference type="AlphaFoldDB" id="A0AAJ5QMY7"/>
<dbReference type="Proteomes" id="UP001211544">
    <property type="component" value="Plasmid pGABEKP28_1"/>
</dbReference>
<name>A0AAJ5QMY7_9GAMM</name>
<evidence type="ECO:0000256" key="4">
    <source>
        <dbReference type="ARBA" id="ARBA00023136"/>
    </source>
</evidence>
<evidence type="ECO:0000256" key="1">
    <source>
        <dbReference type="ARBA" id="ARBA00004442"/>
    </source>
</evidence>
<dbReference type="RefSeq" id="WP_269950412.1">
    <property type="nucleotide sequence ID" value="NZ_CP104759.1"/>
</dbReference>
<keyword evidence="5" id="KW-0998">Cell outer membrane</keyword>
<keyword evidence="7" id="KW-0614">Plasmid</keyword>
<proteinExistence type="inferred from homology"/>
<keyword evidence="3 6" id="KW-0732">Signal</keyword>
<gene>
    <name evidence="7" type="ORF">N5580_19895</name>
</gene>
<dbReference type="PANTHER" id="PTHR38776">
    <property type="entry name" value="MLTA-INTERACTING PROTEIN-RELATED"/>
    <property type="match status" value="1"/>
</dbReference>
<evidence type="ECO:0000256" key="2">
    <source>
        <dbReference type="ARBA" id="ARBA00005722"/>
    </source>
</evidence>
<evidence type="ECO:0000256" key="6">
    <source>
        <dbReference type="SAM" id="SignalP"/>
    </source>
</evidence>
<dbReference type="InterPro" id="IPR010583">
    <property type="entry name" value="MipA"/>
</dbReference>
<dbReference type="KEGG" id="kpie:N5580_19895"/>
<comment type="similarity">
    <text evidence="2">Belongs to the MipA/OmpV family.</text>
</comment>
<organism evidence="7 8">
    <name type="scientific">Pantoea piersonii</name>
    <dbReference type="NCBI Taxonomy" id="2364647"/>
    <lineage>
        <taxon>Bacteria</taxon>
        <taxon>Pseudomonadati</taxon>
        <taxon>Pseudomonadota</taxon>
        <taxon>Gammaproteobacteria</taxon>
        <taxon>Enterobacterales</taxon>
        <taxon>Erwiniaceae</taxon>
        <taxon>Pantoea</taxon>
    </lineage>
</organism>
<dbReference type="GO" id="GO:0009279">
    <property type="term" value="C:cell outer membrane"/>
    <property type="evidence" value="ECO:0007669"/>
    <property type="project" value="UniProtKB-SubCell"/>
</dbReference>
<protein>
    <submittedName>
        <fullName evidence="7">MipA/OmpV family protein</fullName>
    </submittedName>
</protein>
<dbReference type="PANTHER" id="PTHR38776:SF1">
    <property type="entry name" value="MLTA-INTERACTING PROTEIN-RELATED"/>
    <property type="match status" value="1"/>
</dbReference>
<feature type="chain" id="PRO_5042509242" evidence="6">
    <location>
        <begin position="30"/>
        <end position="255"/>
    </location>
</feature>
<keyword evidence="4" id="KW-0472">Membrane</keyword>
<geneLocation type="plasmid" evidence="7 8">
    <name>pGABEKP28_1</name>
</geneLocation>
<feature type="signal peptide" evidence="6">
    <location>
        <begin position="1"/>
        <end position="29"/>
    </location>
</feature>
<evidence type="ECO:0000256" key="3">
    <source>
        <dbReference type="ARBA" id="ARBA00022729"/>
    </source>
</evidence>
<evidence type="ECO:0000313" key="8">
    <source>
        <dbReference type="Proteomes" id="UP001211544"/>
    </source>
</evidence>
<keyword evidence="8" id="KW-1185">Reference proteome</keyword>
<comment type="subcellular location">
    <subcellularLocation>
        <location evidence="1">Cell outer membrane</location>
    </subcellularLocation>
</comment>